<dbReference type="SUPFAM" id="SSF82282">
    <property type="entry name" value="Homocysteine S-methyltransferase"/>
    <property type="match status" value="1"/>
</dbReference>
<evidence type="ECO:0000256" key="2">
    <source>
        <dbReference type="ARBA" id="ARBA00022679"/>
    </source>
</evidence>
<dbReference type="Pfam" id="PF02574">
    <property type="entry name" value="S-methyl_trans"/>
    <property type="match status" value="1"/>
</dbReference>
<evidence type="ECO:0000313" key="8">
    <source>
        <dbReference type="Proteomes" id="UP000095009"/>
    </source>
</evidence>
<dbReference type="GO" id="GO:0008270">
    <property type="term" value="F:zinc ion binding"/>
    <property type="evidence" value="ECO:0007669"/>
    <property type="project" value="InterPro"/>
</dbReference>
<evidence type="ECO:0000256" key="3">
    <source>
        <dbReference type="ARBA" id="ARBA00022723"/>
    </source>
</evidence>
<name>A0A1E3PMX2_9ASCO</name>
<evidence type="ECO:0000256" key="4">
    <source>
        <dbReference type="ARBA" id="ARBA00022833"/>
    </source>
</evidence>
<dbReference type="NCBIfam" id="NF007020">
    <property type="entry name" value="PRK09485.1"/>
    <property type="match status" value="1"/>
</dbReference>
<dbReference type="OrthoDB" id="261426at2759"/>
<keyword evidence="8" id="KW-1185">Reference proteome</keyword>
<evidence type="ECO:0000256" key="5">
    <source>
        <dbReference type="PROSITE-ProRule" id="PRU00333"/>
    </source>
</evidence>
<dbReference type="GO" id="GO:0032259">
    <property type="term" value="P:methylation"/>
    <property type="evidence" value="ECO:0007669"/>
    <property type="project" value="UniProtKB-KW"/>
</dbReference>
<accession>A0A1E3PMX2</accession>
<organism evidence="7 8">
    <name type="scientific">Nadsonia fulvescens var. elongata DSM 6958</name>
    <dbReference type="NCBI Taxonomy" id="857566"/>
    <lineage>
        <taxon>Eukaryota</taxon>
        <taxon>Fungi</taxon>
        <taxon>Dikarya</taxon>
        <taxon>Ascomycota</taxon>
        <taxon>Saccharomycotina</taxon>
        <taxon>Dipodascomycetes</taxon>
        <taxon>Dipodascales</taxon>
        <taxon>Dipodascales incertae sedis</taxon>
        <taxon>Nadsonia</taxon>
    </lineage>
</organism>
<keyword evidence="3 5" id="KW-0479">Metal-binding</keyword>
<gene>
    <name evidence="7" type="ORF">NADFUDRAFT_42154</name>
</gene>
<dbReference type="InterPro" id="IPR051486">
    <property type="entry name" value="Hcy_S-methyltransferase"/>
</dbReference>
<proteinExistence type="predicted"/>
<sequence length="330" mass="36415">MTEIDPLSQLLASKDIIILDGAMGTELQNRGHDVSNQLWSASILIDHPQSIYDVHLQYFEHGADITITASYQAAIQGLLENGDMQDETKAQEIIRTSSQLALKARDDYWQTAIEGRPRGLVAGSVGPYGAYLGTGAEYTGDYDYTLTTEDLKQFHRGRLLALLDTDIDAIAFETIPSYKELEAIVELFNEVCAERARDSNKKRKVSAWVSLSVKDAQYLGDGSSIEAACKLINQHTENFKSIGVNCNPLLITKDVLATLHKFTNLPLVVYPNSGESYDATTKKWSRAGDCQTLEGESPGWIKNGARIIGGCCRTAPKDINKLYKAHGQYC</sequence>
<feature type="binding site" evidence="5">
    <location>
        <position position="246"/>
    </location>
    <ligand>
        <name>Zn(2+)</name>
        <dbReference type="ChEBI" id="CHEBI:29105"/>
    </ligand>
</feature>
<keyword evidence="4 5" id="KW-0862">Zinc</keyword>
<evidence type="ECO:0000313" key="7">
    <source>
        <dbReference type="EMBL" id="ODQ66177.1"/>
    </source>
</evidence>
<dbReference type="InterPro" id="IPR017226">
    <property type="entry name" value="BHMT-like"/>
</dbReference>
<dbReference type="GO" id="GO:0008898">
    <property type="term" value="F:S-adenosylmethionine-homocysteine S-methyltransferase activity"/>
    <property type="evidence" value="ECO:0007669"/>
    <property type="project" value="TreeGrafter"/>
</dbReference>
<dbReference type="PIRSF" id="PIRSF037505">
    <property type="entry name" value="Betaine_HMT"/>
    <property type="match status" value="1"/>
</dbReference>
<dbReference type="STRING" id="857566.A0A1E3PMX2"/>
<dbReference type="Proteomes" id="UP000095009">
    <property type="component" value="Unassembled WGS sequence"/>
</dbReference>
<keyword evidence="1 5" id="KW-0489">Methyltransferase</keyword>
<dbReference type="GO" id="GO:0009086">
    <property type="term" value="P:methionine biosynthetic process"/>
    <property type="evidence" value="ECO:0007669"/>
    <property type="project" value="InterPro"/>
</dbReference>
<reference evidence="7 8" key="1">
    <citation type="journal article" date="2016" name="Proc. Natl. Acad. Sci. U.S.A.">
        <title>Comparative genomics of biotechnologically important yeasts.</title>
        <authorList>
            <person name="Riley R."/>
            <person name="Haridas S."/>
            <person name="Wolfe K.H."/>
            <person name="Lopes M.R."/>
            <person name="Hittinger C.T."/>
            <person name="Goeker M."/>
            <person name="Salamov A.A."/>
            <person name="Wisecaver J.H."/>
            <person name="Long T.M."/>
            <person name="Calvey C.H."/>
            <person name="Aerts A.L."/>
            <person name="Barry K.W."/>
            <person name="Choi C."/>
            <person name="Clum A."/>
            <person name="Coughlan A.Y."/>
            <person name="Deshpande S."/>
            <person name="Douglass A.P."/>
            <person name="Hanson S.J."/>
            <person name="Klenk H.-P."/>
            <person name="LaButti K.M."/>
            <person name="Lapidus A."/>
            <person name="Lindquist E.A."/>
            <person name="Lipzen A.M."/>
            <person name="Meier-Kolthoff J.P."/>
            <person name="Ohm R.A."/>
            <person name="Otillar R.P."/>
            <person name="Pangilinan J.L."/>
            <person name="Peng Y."/>
            <person name="Rokas A."/>
            <person name="Rosa C.A."/>
            <person name="Scheuner C."/>
            <person name="Sibirny A.A."/>
            <person name="Slot J.C."/>
            <person name="Stielow J.B."/>
            <person name="Sun H."/>
            <person name="Kurtzman C.P."/>
            <person name="Blackwell M."/>
            <person name="Grigoriev I.V."/>
            <person name="Jeffries T.W."/>
        </authorList>
    </citation>
    <scope>NUCLEOTIDE SEQUENCE [LARGE SCALE GENOMIC DNA]</scope>
    <source>
        <strain evidence="7 8">DSM 6958</strain>
    </source>
</reference>
<dbReference type="InterPro" id="IPR003726">
    <property type="entry name" value="HCY_dom"/>
</dbReference>
<keyword evidence="2 5" id="KW-0808">Transferase</keyword>
<evidence type="ECO:0000259" key="6">
    <source>
        <dbReference type="PROSITE" id="PS50970"/>
    </source>
</evidence>
<dbReference type="Gene3D" id="3.20.20.330">
    <property type="entry name" value="Homocysteine-binding-like domain"/>
    <property type="match status" value="1"/>
</dbReference>
<dbReference type="InterPro" id="IPR036589">
    <property type="entry name" value="HCY_dom_sf"/>
</dbReference>
<dbReference type="AlphaFoldDB" id="A0A1E3PMX2"/>
<dbReference type="PANTHER" id="PTHR46015:SF1">
    <property type="entry name" value="HOMOCYSTEINE S-METHYLTRANSFERASE-LIKE ISOFORM 1"/>
    <property type="match status" value="1"/>
</dbReference>
<protein>
    <submittedName>
        <fullName evidence="7">Homocysteine S-methyltransferase</fullName>
    </submittedName>
</protein>
<dbReference type="GO" id="GO:0033528">
    <property type="term" value="P:S-methylmethionine cycle"/>
    <property type="evidence" value="ECO:0007669"/>
    <property type="project" value="TreeGrafter"/>
</dbReference>
<dbReference type="PANTHER" id="PTHR46015">
    <property type="entry name" value="ZGC:172121"/>
    <property type="match status" value="1"/>
</dbReference>
<feature type="domain" description="Hcy-binding" evidence="6">
    <location>
        <begin position="5"/>
        <end position="326"/>
    </location>
</feature>
<feature type="binding site" evidence="5">
    <location>
        <position position="312"/>
    </location>
    <ligand>
        <name>Zn(2+)</name>
        <dbReference type="ChEBI" id="CHEBI:29105"/>
    </ligand>
</feature>
<evidence type="ECO:0000256" key="1">
    <source>
        <dbReference type="ARBA" id="ARBA00022603"/>
    </source>
</evidence>
<dbReference type="PROSITE" id="PS50970">
    <property type="entry name" value="HCY"/>
    <property type="match status" value="1"/>
</dbReference>
<feature type="binding site" evidence="5">
    <location>
        <position position="311"/>
    </location>
    <ligand>
        <name>Zn(2+)</name>
        <dbReference type="ChEBI" id="CHEBI:29105"/>
    </ligand>
</feature>
<comment type="cofactor">
    <cofactor evidence="5">
        <name>Zn(2+)</name>
        <dbReference type="ChEBI" id="CHEBI:29105"/>
    </cofactor>
</comment>
<dbReference type="EMBL" id="KV454409">
    <property type="protein sequence ID" value="ODQ66177.1"/>
    <property type="molecule type" value="Genomic_DNA"/>
</dbReference>